<protein>
    <recommendedName>
        <fullName evidence="1">SAP domain-containing protein</fullName>
    </recommendedName>
</protein>
<dbReference type="PROSITE" id="PS50800">
    <property type="entry name" value="SAP"/>
    <property type="match status" value="1"/>
</dbReference>
<sequence length="201" mass="23570">MIHNHLSISSLKESLHYLHVHELRGLCTKLSLSTKGKKINLIFRIIKFVETGEKLILPSYPSISCVKRNTAQELSLNSLILKGAYKNDLKTRMFFKELIGSHFHFTAFGIDWLENRWMAGDPPTFQEFAQIWQSEYIARKQAPVVPKAEWAYINFVQKYIEDNPDTTKEAILRNWNTKRHQHKNYVDKFMLSVCHKYSKLA</sequence>
<gene>
    <name evidence="2" type="ORF">Megvenef_00031</name>
</gene>
<dbReference type="Proteomes" id="UP001291687">
    <property type="component" value="Unassembled WGS sequence"/>
</dbReference>
<comment type="caution">
    <text evidence="2">The sequence shown here is derived from an EMBL/GenBank/DDBJ whole genome shotgun (WGS) entry which is preliminary data.</text>
</comment>
<reference evidence="2 3" key="1">
    <citation type="submission" date="2023-03" db="EMBL/GenBank/DDBJ databases">
        <title>Host association and intracellularity evolved multiple times independently in the Rickettsiales.</title>
        <authorList>
            <person name="Castelli M."/>
            <person name="Nardi T."/>
            <person name="Gammuto L."/>
            <person name="Bellinzona G."/>
            <person name="Sabaneyeva E."/>
            <person name="Potekhin A."/>
            <person name="Serra V."/>
            <person name="Petroni G."/>
            <person name="Sassera D."/>
        </authorList>
    </citation>
    <scope>NUCLEOTIDE SEQUENCE [LARGE SCALE GENOMIC DNA]</scope>
    <source>
        <strain evidence="2 3">Sr 2-6</strain>
    </source>
</reference>
<name>A0ABU5NA89_9RICK</name>
<dbReference type="InterPro" id="IPR036361">
    <property type="entry name" value="SAP_dom_sf"/>
</dbReference>
<organism evidence="2 3">
    <name type="scientific">Candidatus Megaera venefica</name>
    <dbReference type="NCBI Taxonomy" id="2055910"/>
    <lineage>
        <taxon>Bacteria</taxon>
        <taxon>Pseudomonadati</taxon>
        <taxon>Pseudomonadota</taxon>
        <taxon>Alphaproteobacteria</taxon>
        <taxon>Rickettsiales</taxon>
        <taxon>Rickettsiaceae</taxon>
        <taxon>Candidatus Megaera</taxon>
    </lineage>
</organism>
<accession>A0ABU5NA89</accession>
<proteinExistence type="predicted"/>
<keyword evidence="3" id="KW-1185">Reference proteome</keyword>
<evidence type="ECO:0000313" key="3">
    <source>
        <dbReference type="Proteomes" id="UP001291687"/>
    </source>
</evidence>
<dbReference type="SUPFAM" id="SSF68906">
    <property type="entry name" value="SAP domain"/>
    <property type="match status" value="1"/>
</dbReference>
<dbReference type="RefSeq" id="WP_322775990.1">
    <property type="nucleotide sequence ID" value="NZ_JARJFB010000001.1"/>
</dbReference>
<dbReference type="InterPro" id="IPR003034">
    <property type="entry name" value="SAP_dom"/>
</dbReference>
<evidence type="ECO:0000259" key="1">
    <source>
        <dbReference type="PROSITE" id="PS50800"/>
    </source>
</evidence>
<evidence type="ECO:0000313" key="2">
    <source>
        <dbReference type="EMBL" id="MEA0970084.1"/>
    </source>
</evidence>
<dbReference type="EMBL" id="JARJFB010000001">
    <property type="protein sequence ID" value="MEA0970084.1"/>
    <property type="molecule type" value="Genomic_DNA"/>
</dbReference>
<feature type="domain" description="SAP" evidence="1">
    <location>
        <begin position="15"/>
        <end position="49"/>
    </location>
</feature>